<proteinExistence type="predicted"/>
<name>A0A2W3YWY0_9ENTE</name>
<protein>
    <recommendedName>
        <fullName evidence="3">DUF5626 domain-containing protein</fullName>
    </recommendedName>
</protein>
<dbReference type="NCBIfam" id="NF046016">
    <property type="entry name" value="LMxysn_1693_fam"/>
    <property type="match status" value="1"/>
</dbReference>
<evidence type="ECO:0000313" key="1">
    <source>
        <dbReference type="EMBL" id="PZL72438.1"/>
    </source>
</evidence>
<dbReference type="Proteomes" id="UP000249828">
    <property type="component" value="Unassembled WGS sequence"/>
</dbReference>
<accession>A0A2W3YWY0</accession>
<organism evidence="1 2">
    <name type="scientific">Enterococcus plantarum</name>
    <dbReference type="NCBI Taxonomy" id="1077675"/>
    <lineage>
        <taxon>Bacteria</taxon>
        <taxon>Bacillati</taxon>
        <taxon>Bacillota</taxon>
        <taxon>Bacilli</taxon>
        <taxon>Lactobacillales</taxon>
        <taxon>Enterococcaceae</taxon>
        <taxon>Enterococcus</taxon>
    </lineage>
</organism>
<dbReference type="EMBL" id="PIEU01000085">
    <property type="protein sequence ID" value="PZL72438.1"/>
    <property type="molecule type" value="Genomic_DNA"/>
</dbReference>
<comment type="caution">
    <text evidence="1">The sequence shown here is derived from an EMBL/GenBank/DDBJ whole genome shotgun (WGS) entry which is preliminary data.</text>
</comment>
<dbReference type="RefSeq" id="WP_111248151.1">
    <property type="nucleotide sequence ID" value="NZ_PIEU01000085.1"/>
</dbReference>
<gene>
    <name evidence="1" type="ORF">CI088_10460</name>
</gene>
<reference evidence="1 2" key="1">
    <citation type="submission" date="2017-11" db="EMBL/GenBank/DDBJ databases">
        <title>Draft genome sequence of Enterococcus plantarum TRW2 strain isolated from lettuce.</title>
        <authorList>
            <person name="Kim E.B."/>
            <person name="Marco M.L."/>
            <person name="Williams T.R."/>
            <person name="You I.H."/>
        </authorList>
    </citation>
    <scope>NUCLEOTIDE SEQUENCE [LARGE SCALE GENOMIC DNA]</scope>
    <source>
        <strain evidence="1 2">TRW2</strain>
    </source>
</reference>
<evidence type="ECO:0000313" key="2">
    <source>
        <dbReference type="Proteomes" id="UP000249828"/>
    </source>
</evidence>
<evidence type="ECO:0008006" key="3">
    <source>
        <dbReference type="Google" id="ProtNLM"/>
    </source>
</evidence>
<keyword evidence="2" id="KW-1185">Reference proteome</keyword>
<sequence>MLLSILCSVFLFGVVGFGSVSEASELEKNTEIPVNVVSEDDEFYYVIDDNDAIQSRTWYKTQSYKIKKGARTYLGIYTTNRKTTLQIKFMVGPAEVKLGGSYSESGKFKKYKQNVTVTVTYKRYRKIDNKYVDTKTVTSNASYTDYVAI</sequence>
<dbReference type="AlphaFoldDB" id="A0A2W3YWY0"/>